<evidence type="ECO:0000256" key="4">
    <source>
        <dbReference type="ARBA" id="ARBA00022723"/>
    </source>
</evidence>
<dbReference type="InterPro" id="IPR011766">
    <property type="entry name" value="TPP_enzyme_TPP-bd"/>
</dbReference>
<feature type="binding site" evidence="11">
    <location>
        <begin position="994"/>
        <end position="999"/>
    </location>
    <ligand>
        <name>thiamine diphosphate</name>
        <dbReference type="ChEBI" id="CHEBI:58937"/>
    </ligand>
</feature>
<evidence type="ECO:0000313" key="16">
    <source>
        <dbReference type="Proteomes" id="UP000017142"/>
    </source>
</evidence>
<feature type="binding site" evidence="11">
    <location>
        <position position="824"/>
    </location>
    <ligand>
        <name>thiamine diphosphate</name>
        <dbReference type="ChEBI" id="CHEBI:58937"/>
    </ligand>
</feature>
<evidence type="ECO:0000256" key="8">
    <source>
        <dbReference type="ARBA" id="ARBA00023014"/>
    </source>
</evidence>
<dbReference type="AlphaFoldDB" id="A0AAV3KFN0"/>
<evidence type="ECO:0000256" key="1">
    <source>
        <dbReference type="ARBA" id="ARBA00009032"/>
    </source>
</evidence>
<dbReference type="SUPFAM" id="SSF53323">
    <property type="entry name" value="Pyruvate-ferredoxin oxidoreductase, PFOR, domain III"/>
    <property type="match status" value="1"/>
</dbReference>
<evidence type="ECO:0000259" key="14">
    <source>
        <dbReference type="PROSITE" id="PS51379"/>
    </source>
</evidence>
<feature type="binding site" evidence="13">
    <location>
        <position position="699"/>
    </location>
    <ligand>
        <name>[4Fe-4S] cluster</name>
        <dbReference type="ChEBI" id="CHEBI:49883"/>
        <label>2</label>
    </ligand>
</feature>
<dbReference type="Pfam" id="PF10371">
    <property type="entry name" value="EKR"/>
    <property type="match status" value="1"/>
</dbReference>
<feature type="site" description="Important for catalytic activity" evidence="12">
    <location>
        <position position="60"/>
    </location>
</feature>
<dbReference type="Gene3D" id="3.30.70.20">
    <property type="match status" value="1"/>
</dbReference>
<dbReference type="SUPFAM" id="SSF52922">
    <property type="entry name" value="TK C-terminal domain-like"/>
    <property type="match status" value="1"/>
</dbReference>
<dbReference type="InterPro" id="IPR037112">
    <property type="entry name" value="Pyrv-flavodox_OxR_EKR_sf"/>
</dbReference>
<gene>
    <name evidence="15" type="ORF">A544_0727</name>
</gene>
<keyword evidence="7 13" id="KW-0408">Iron</keyword>
<dbReference type="InterPro" id="IPR033412">
    <property type="entry name" value="PFOR_II"/>
</dbReference>
<comment type="cofactor">
    <cofactor evidence="13">
        <name>[4Fe-4S] cluster</name>
        <dbReference type="ChEBI" id="CHEBI:49883"/>
    </cofactor>
    <text evidence="13">Binds 3 [4Fe-4S] clusters per subunit.</text>
</comment>
<dbReference type="GO" id="GO:0044281">
    <property type="term" value="P:small molecule metabolic process"/>
    <property type="evidence" value="ECO:0007669"/>
    <property type="project" value="UniProtKB-ARBA"/>
</dbReference>
<dbReference type="InterPro" id="IPR002869">
    <property type="entry name" value="Pyrv_flavodox_OxRed_cen"/>
</dbReference>
<dbReference type="GeneID" id="43519454"/>
<dbReference type="InterPro" id="IPR050722">
    <property type="entry name" value="Pyruvate:ferred/Flavod_OxRd"/>
</dbReference>
<evidence type="ECO:0000256" key="13">
    <source>
        <dbReference type="PIRSR" id="PIRSR000159-50"/>
    </source>
</evidence>
<dbReference type="Pfam" id="PF02775">
    <property type="entry name" value="TPP_enzyme_C"/>
    <property type="match status" value="1"/>
</dbReference>
<dbReference type="Gene3D" id="3.40.920.10">
    <property type="entry name" value="Pyruvate-ferredoxin oxidoreductase, PFOR, domain III"/>
    <property type="match status" value="1"/>
</dbReference>
<dbReference type="InterPro" id="IPR002880">
    <property type="entry name" value="Pyrv_Fd/Flavodoxin_OxRdtase_N"/>
</dbReference>
<name>A0AAV3KFN0_9GAMM</name>
<dbReference type="InterPro" id="IPR017896">
    <property type="entry name" value="4Fe4S_Fe-S-bd"/>
</dbReference>
<dbReference type="GO" id="GO:0030976">
    <property type="term" value="F:thiamine pyrophosphate binding"/>
    <property type="evidence" value="ECO:0007669"/>
    <property type="project" value="InterPro"/>
</dbReference>
<proteinExistence type="inferred from homology"/>
<feature type="binding site" evidence="11">
    <location>
        <position position="847"/>
    </location>
    <ligand>
        <name>thiamine diphosphate</name>
        <dbReference type="ChEBI" id="CHEBI:58937"/>
    </ligand>
</feature>
<dbReference type="GO" id="GO:0022900">
    <property type="term" value="P:electron transport chain"/>
    <property type="evidence" value="ECO:0007669"/>
    <property type="project" value="InterPro"/>
</dbReference>
<evidence type="ECO:0000256" key="6">
    <source>
        <dbReference type="ARBA" id="ARBA00023002"/>
    </source>
</evidence>
<dbReference type="PROSITE" id="PS51379">
    <property type="entry name" value="4FE4S_FER_2"/>
    <property type="match status" value="2"/>
</dbReference>
<dbReference type="Gene3D" id="3.40.50.970">
    <property type="match status" value="2"/>
</dbReference>
<dbReference type="InterPro" id="IPR019752">
    <property type="entry name" value="Pyrv/ketoisovalerate_OxRed_cat"/>
</dbReference>
<feature type="binding site" evidence="13">
    <location>
        <position position="751"/>
    </location>
    <ligand>
        <name>[4Fe-4S] cluster</name>
        <dbReference type="ChEBI" id="CHEBI:49883"/>
        <label>2</label>
    </ligand>
</feature>
<dbReference type="SUPFAM" id="SSF54862">
    <property type="entry name" value="4Fe-4S ferredoxins"/>
    <property type="match status" value="1"/>
</dbReference>
<dbReference type="CDD" id="cd07034">
    <property type="entry name" value="TPP_PYR_PFOR_IOR-alpha_like"/>
    <property type="match status" value="1"/>
</dbReference>
<dbReference type="FunFam" id="3.40.50.920:FF:000007">
    <property type="entry name" value="Pyruvate:ferredoxin (Flavodoxin) oxidoreductase"/>
    <property type="match status" value="1"/>
</dbReference>
<dbReference type="Proteomes" id="UP000017142">
    <property type="component" value="Unassembled WGS sequence"/>
</dbReference>
<evidence type="ECO:0000313" key="15">
    <source>
        <dbReference type="EMBL" id="ERO59747.1"/>
    </source>
</evidence>
<dbReference type="SUPFAM" id="SSF52518">
    <property type="entry name" value="Thiamin diphosphate-binding fold (THDP-binding)"/>
    <property type="match status" value="2"/>
</dbReference>
<feature type="binding site" evidence="13">
    <location>
        <position position="755"/>
    </location>
    <ligand>
        <name>[4Fe-4S] cluster</name>
        <dbReference type="ChEBI" id="CHEBI:49883"/>
        <label>1</label>
    </ligand>
</feature>
<keyword evidence="6 10" id="KW-0560">Oxidoreductase</keyword>
<dbReference type="Pfam" id="PF17147">
    <property type="entry name" value="PFOR_II"/>
    <property type="match status" value="1"/>
</dbReference>
<evidence type="ECO:0000256" key="2">
    <source>
        <dbReference type="ARBA" id="ARBA00022448"/>
    </source>
</evidence>
<feature type="binding site" evidence="13">
    <location>
        <position position="1074"/>
    </location>
    <ligand>
        <name>[4Fe-4S] cluster</name>
        <dbReference type="ChEBI" id="CHEBI:49883"/>
        <label>3</label>
    </ligand>
</feature>
<comment type="similarity">
    <text evidence="1 10">Belongs to the pyruvate:ferredoxin/flavodoxin oxidoreductase family.</text>
</comment>
<feature type="binding site" evidence="13">
    <location>
        <position position="745"/>
    </location>
    <ligand>
        <name>[4Fe-4S] cluster</name>
        <dbReference type="ChEBI" id="CHEBI:49883"/>
        <label>2</label>
    </ligand>
</feature>
<dbReference type="EC" id="1.2.7.-" evidence="10"/>
<dbReference type="Gene3D" id="4.10.780.10">
    <property type="entry name" value="Pyruvate-flavodoxin oxidoreductase, EKR domain"/>
    <property type="match status" value="1"/>
</dbReference>
<feature type="binding site" evidence="11">
    <location>
        <position position="27"/>
    </location>
    <ligand>
        <name>pyruvate</name>
        <dbReference type="ChEBI" id="CHEBI:15361"/>
    </ligand>
</feature>
<feature type="binding site" evidence="13">
    <location>
        <position position="847"/>
    </location>
    <ligand>
        <name>[4Fe-4S] cluster</name>
        <dbReference type="ChEBI" id="CHEBI:49883"/>
        <label>3</label>
    </ligand>
</feature>
<evidence type="ECO:0000256" key="10">
    <source>
        <dbReference type="PIRNR" id="PIRNR000159"/>
    </source>
</evidence>
<feature type="site" description="Important for catalytic activity" evidence="12">
    <location>
        <position position="27"/>
    </location>
</feature>
<feature type="site" description="Important for catalytic activity" evidence="12">
    <location>
        <position position="110"/>
    </location>
</feature>
<dbReference type="GO" id="GO:0006979">
    <property type="term" value="P:response to oxidative stress"/>
    <property type="evidence" value="ECO:0007669"/>
    <property type="project" value="TreeGrafter"/>
</dbReference>
<evidence type="ECO:0000256" key="9">
    <source>
        <dbReference type="ARBA" id="ARBA00048963"/>
    </source>
</evidence>
<dbReference type="GO" id="GO:0016903">
    <property type="term" value="F:oxidoreductase activity, acting on the aldehyde or oxo group of donors"/>
    <property type="evidence" value="ECO:0007669"/>
    <property type="project" value="InterPro"/>
</dbReference>
<dbReference type="GO" id="GO:0005506">
    <property type="term" value="F:iron ion binding"/>
    <property type="evidence" value="ECO:0007669"/>
    <property type="project" value="InterPro"/>
</dbReference>
<feature type="binding site" evidence="11">
    <location>
        <begin position="965"/>
        <end position="968"/>
    </location>
    <ligand>
        <name>thiamine diphosphate</name>
        <dbReference type="ChEBI" id="CHEBI:58937"/>
    </ligand>
</feature>
<dbReference type="PANTHER" id="PTHR32154:SF0">
    <property type="entry name" value="PYRUVATE-FLAVODOXIN OXIDOREDUCTASE-RELATED"/>
    <property type="match status" value="1"/>
</dbReference>
<keyword evidence="15" id="KW-0670">Pyruvate</keyword>
<keyword evidence="3 13" id="KW-0004">4Fe-4S</keyword>
<reference evidence="16" key="1">
    <citation type="journal article" date="2013" name="Diversity">
        <title>Genome Sequence of Dickeya solani, a New soft Rot Pathogen of Potato, Suggests its Emergence May Be Related to a Novel Combination of Non-Ribosomal Peptide/Polyketide Synthetase Clusters.</title>
        <authorList>
            <person name="Garlant L."/>
            <person name="Koskinen P."/>
            <person name="Rouhiainen L."/>
            <person name="Laine P."/>
            <person name="Paulin L."/>
            <person name="Auvinen P."/>
            <person name="Holm L."/>
            <person name="Pirhonen M."/>
        </authorList>
    </citation>
    <scope>NUCLEOTIDE SEQUENCE [LARGE SCALE GENOMIC DNA]</scope>
    <source>
        <strain evidence="16">D s0432-1</strain>
    </source>
</reference>
<dbReference type="Pfam" id="PF12838">
    <property type="entry name" value="Fer4_7"/>
    <property type="match status" value="1"/>
</dbReference>
<feature type="binding site" evidence="13">
    <location>
        <position position="748"/>
    </location>
    <ligand>
        <name>[4Fe-4S] cluster</name>
        <dbReference type="ChEBI" id="CHEBI:49883"/>
        <label>2</label>
    </ligand>
</feature>
<comment type="caution">
    <text evidence="15">The sequence shown here is derived from an EMBL/GenBank/DDBJ whole genome shotgun (WGS) entry which is preliminary data.</text>
</comment>
<dbReference type="Pfam" id="PF01558">
    <property type="entry name" value="POR"/>
    <property type="match status" value="1"/>
</dbReference>
<feature type="site" description="Important for catalytic activity" evidence="12">
    <location>
        <position position="999"/>
    </location>
</feature>
<keyword evidence="5 10" id="KW-0249">Electron transport</keyword>
<dbReference type="EMBL" id="AMWE01000001">
    <property type="protein sequence ID" value="ERO59747.1"/>
    <property type="molecule type" value="Genomic_DNA"/>
</dbReference>
<comment type="function">
    <text evidence="10">Oxidoreductase required for the transfer of electrons from pyruvate to flavodoxin.</text>
</comment>
<keyword evidence="4 13" id="KW-0479">Metal-binding</keyword>
<feature type="binding site" evidence="13">
    <location>
        <position position="819"/>
    </location>
    <ligand>
        <name>[4Fe-4S] cluster</name>
        <dbReference type="ChEBI" id="CHEBI:49883"/>
        <label>3</label>
    </ligand>
</feature>
<dbReference type="CDD" id="cd03377">
    <property type="entry name" value="TPP_PFOR_PNO"/>
    <property type="match status" value="1"/>
</dbReference>
<feature type="binding site" evidence="13">
    <location>
        <position position="689"/>
    </location>
    <ligand>
        <name>[4Fe-4S] cluster</name>
        <dbReference type="ChEBI" id="CHEBI:49883"/>
        <label>1</label>
    </ligand>
</feature>
<dbReference type="PIRSF" id="PIRSF000159">
    <property type="entry name" value="NifJ"/>
    <property type="match status" value="1"/>
</dbReference>
<evidence type="ECO:0000256" key="11">
    <source>
        <dbReference type="PIRSR" id="PIRSR000159-1"/>
    </source>
</evidence>
<dbReference type="PROSITE" id="PS00198">
    <property type="entry name" value="4FE4S_FER_1"/>
    <property type="match status" value="1"/>
</dbReference>
<keyword evidence="2 10" id="KW-0813">Transport</keyword>
<feature type="binding site" evidence="11">
    <location>
        <position position="60"/>
    </location>
    <ligand>
        <name>thiamine diphosphate</name>
        <dbReference type="ChEBI" id="CHEBI:58937"/>
    </ligand>
</feature>
<feature type="binding site" evidence="13">
    <location>
        <position position="822"/>
    </location>
    <ligand>
        <name>[4Fe-4S] cluster</name>
        <dbReference type="ChEBI" id="CHEBI:49883"/>
        <label>3</label>
    </ligand>
</feature>
<dbReference type="GO" id="GO:0051539">
    <property type="term" value="F:4 iron, 4 sulfur cluster binding"/>
    <property type="evidence" value="ECO:0007669"/>
    <property type="project" value="UniProtKB-KW"/>
</dbReference>
<keyword evidence="8 13" id="KW-0411">Iron-sulfur</keyword>
<dbReference type="FunFam" id="4.10.780.10:FF:000001">
    <property type="entry name" value="Probable pyruvate-flavodoxin oxidoreductase"/>
    <property type="match status" value="1"/>
</dbReference>
<sequence length="1177" mass="129069">MITTDGNNAVASVAWRTNEVIAIYPITPSSTMAEQAAAWSSDERKNIWGDTPRVVEMQSEAGAIATVHGALQTGALSTTFTSSQGLLLMIPTLYKLAGQLTPFVLHVAARTVATHALSIFCDHSDVMAVRQTGCAMLCASNVQEAQDFALISQMASLNSRLPFIHFFDGFRTSHEINKIEPLSDAQLHALLPHAAIDAHRERALTPERPVIRGTASNPDTFFQAREATNPWYNAAFGHVEQAMNDFARETGRQYQPFEYYGHPDATRVIVMMGSGVGTCEEVIDTLLTRGEKVGVVKVRLYRPFSAQHLLAAIPQSAQSIAVLDRTKEPGAQAEPLYLDVMTALAEAFSRGERPLMPKVIGGRYGLSSKEFTPQCVEATYKELALTNPRARFTVGIYDDITHLSLPLSDQPMPTQASLEALFYGLGSDGTVSAAKNSIKIVGNSTPLFVQGYFVYDSKKAGSLTVSHMRVGPHPIHSAYLIEQADFVACHQWQFIDKYSMVERLKPGGIFLVNTPYSADDLWHRLPQEVQAGLNQRQARVFCINAAKIARECQLGARINTVMQMAFFHLTQILPGGDARDKLRAAIASSYGSKGQELVERNWRALDATLAALEAVALEPVNPDSPCRPPVVSDAAPDFVKTVTAAMLAGLGDSLPVSALPPDGTWPVGTTQWEKRNIAEEIPLWKPDLCTQCNHCVAACPHSAIRAKVVPADAMAGAPESLQSLDVKARDMRGQKYVLQVAPEDCTGCNLCVEVCPAKDRQNPEIKAINMESRLDHVAAEKTHYDFFLKLPEIDRSKLERIDIRTSQLITPLFEYSGACSGCGETPYIKLLTQLYGDRLLVANATGCSSIYGGNLPTTPWTTDANGRGPAWANSLFEDNAEFGLGFRLSVDQHRQRVLRLLDQLKPQLPADLVADLLEASAATEARREQIARLRQLLSAIDSADARQLAAEADHLVEKSIWLIGGDGWAYDIGYGGLDHVMSLSENVNVLVLDTQCYSNTGGQQSKATPLGAVTKFGENGKRKARKDLGINVMMYGHVYVAQISLGAQLNQTVKAIQEAEAWPGPSLIIAYSPCEEHGYDLAFSHDQMRQLTATGFWPLYRFDPRRTAEGKPALVTDSRPPSASLSETLLNEQRFRRLNNQQPEAAALLYEEAEADLRRRYDFLTLMAGKAEKNPQE</sequence>
<comment type="catalytic activity">
    <reaction evidence="9 10">
        <text>oxidized [flavodoxin] + pyruvate + CoA + 2 H(+) = reduced [flavodoxin] + acetyl-CoA + CO2</text>
        <dbReference type="Rhea" id="RHEA:44140"/>
        <dbReference type="Rhea" id="RHEA-COMP:10622"/>
        <dbReference type="Rhea" id="RHEA-COMP:10623"/>
        <dbReference type="ChEBI" id="CHEBI:15361"/>
        <dbReference type="ChEBI" id="CHEBI:15378"/>
        <dbReference type="ChEBI" id="CHEBI:16526"/>
        <dbReference type="ChEBI" id="CHEBI:57287"/>
        <dbReference type="ChEBI" id="CHEBI:57288"/>
        <dbReference type="ChEBI" id="CHEBI:57618"/>
        <dbReference type="ChEBI" id="CHEBI:58210"/>
    </reaction>
</comment>
<dbReference type="FunFam" id="3.40.50.970:FF:000012">
    <property type="entry name" value="Pyruvate:ferredoxin (Flavodoxin) oxidoreductase"/>
    <property type="match status" value="1"/>
</dbReference>
<dbReference type="InterPro" id="IPR029061">
    <property type="entry name" value="THDP-binding"/>
</dbReference>
<dbReference type="InterPro" id="IPR017900">
    <property type="entry name" value="4Fe4S_Fe_S_CS"/>
</dbReference>
<dbReference type="PANTHER" id="PTHR32154">
    <property type="entry name" value="PYRUVATE-FLAVODOXIN OXIDOREDUCTASE-RELATED"/>
    <property type="match status" value="1"/>
</dbReference>
<feature type="domain" description="4Fe-4S ferredoxin-type" evidence="14">
    <location>
        <begin position="680"/>
        <end position="709"/>
    </location>
</feature>
<evidence type="ECO:0000256" key="3">
    <source>
        <dbReference type="ARBA" id="ARBA00022485"/>
    </source>
</evidence>
<feature type="domain" description="4Fe-4S ferredoxin-type" evidence="14">
    <location>
        <begin position="736"/>
        <end position="765"/>
    </location>
</feature>
<feature type="binding site" evidence="13">
    <location>
        <position position="692"/>
    </location>
    <ligand>
        <name>[4Fe-4S] cluster</name>
        <dbReference type="ChEBI" id="CHEBI:49883"/>
        <label>1</label>
    </ligand>
</feature>
<dbReference type="SMART" id="SM00890">
    <property type="entry name" value="EKR"/>
    <property type="match status" value="1"/>
</dbReference>
<dbReference type="FunFam" id="3.40.50.970:FF:000047">
    <property type="entry name" value="Probable pyruvate-flavodoxin oxidoreductase"/>
    <property type="match status" value="1"/>
</dbReference>
<feature type="binding site" evidence="11">
    <location>
        <position position="110"/>
    </location>
    <ligand>
        <name>pyruvate</name>
        <dbReference type="ChEBI" id="CHEBI:15361"/>
    </ligand>
</feature>
<dbReference type="FunFam" id="3.30.70.20:FF:000022">
    <property type="entry name" value="Pyruvate:ferredoxin (Flavodoxin) oxidoreductase"/>
    <property type="match status" value="1"/>
</dbReference>
<evidence type="ECO:0000256" key="7">
    <source>
        <dbReference type="ARBA" id="ARBA00023004"/>
    </source>
</evidence>
<evidence type="ECO:0000256" key="12">
    <source>
        <dbReference type="PIRSR" id="PIRSR000159-2"/>
    </source>
</evidence>
<accession>A0AAV3KFN0</accession>
<organism evidence="15 16">
    <name type="scientific">Dickeya solani D s0432-1</name>
    <dbReference type="NCBI Taxonomy" id="1231725"/>
    <lineage>
        <taxon>Bacteria</taxon>
        <taxon>Pseudomonadati</taxon>
        <taxon>Pseudomonadota</taxon>
        <taxon>Gammaproteobacteria</taxon>
        <taxon>Enterobacterales</taxon>
        <taxon>Pectobacteriaceae</taxon>
        <taxon>Dickeya</taxon>
    </lineage>
</organism>
<dbReference type="InterPro" id="IPR019456">
    <property type="entry name" value="Pyrv-flavodox_OxRtase_EKR"/>
</dbReference>
<dbReference type="RefSeq" id="WP_022632218.1">
    <property type="nucleotide sequence ID" value="NZ_AMWE01000001.1"/>
</dbReference>
<dbReference type="Pfam" id="PF01855">
    <property type="entry name" value="POR_N"/>
    <property type="match status" value="1"/>
</dbReference>
<evidence type="ECO:0000256" key="5">
    <source>
        <dbReference type="ARBA" id="ARBA00022982"/>
    </source>
</evidence>
<dbReference type="Gene3D" id="3.40.50.920">
    <property type="match status" value="1"/>
</dbReference>
<dbReference type="InterPro" id="IPR009014">
    <property type="entry name" value="Transketo_C/PFOR_II"/>
</dbReference>
<dbReference type="NCBIfam" id="TIGR02176">
    <property type="entry name" value="pyruv_ox_red"/>
    <property type="match status" value="1"/>
</dbReference>
<feature type="binding site" evidence="13">
    <location>
        <position position="695"/>
    </location>
    <ligand>
        <name>[4Fe-4S] cluster</name>
        <dbReference type="ChEBI" id="CHEBI:49883"/>
        <label>1</label>
    </ligand>
</feature>
<protein>
    <recommendedName>
        <fullName evidence="10">Pyruvate-flavodoxin oxidoreductase</fullName>
        <ecNumber evidence="10">1.2.7.-</ecNumber>
    </recommendedName>
</protein>
<dbReference type="FunFam" id="3.40.920.10:FF:000001">
    <property type="entry name" value="Pyruvate:ferredoxin (Flavodoxin) oxidoreductase"/>
    <property type="match status" value="1"/>
</dbReference>
<dbReference type="InterPro" id="IPR011895">
    <property type="entry name" value="Pyrv_flavodox_OxRed"/>
</dbReference>